<organism evidence="7 8">
    <name type="scientific">Diaphorina citri</name>
    <name type="common">Asian citrus psyllid</name>
    <dbReference type="NCBI Taxonomy" id="121845"/>
    <lineage>
        <taxon>Eukaryota</taxon>
        <taxon>Metazoa</taxon>
        <taxon>Ecdysozoa</taxon>
        <taxon>Arthropoda</taxon>
        <taxon>Hexapoda</taxon>
        <taxon>Insecta</taxon>
        <taxon>Pterygota</taxon>
        <taxon>Neoptera</taxon>
        <taxon>Paraneoptera</taxon>
        <taxon>Hemiptera</taxon>
        <taxon>Sternorrhyncha</taxon>
        <taxon>Psylloidea</taxon>
        <taxon>Psyllidae</taxon>
        <taxon>Diaphorininae</taxon>
        <taxon>Diaphorina</taxon>
    </lineage>
</organism>
<evidence type="ECO:0000313" key="8">
    <source>
        <dbReference type="RefSeq" id="XP_026677173.1"/>
    </source>
</evidence>
<dbReference type="STRING" id="121845.A0A3Q0IRB6"/>
<gene>
    <name evidence="8" type="primary">LOC113466176</name>
</gene>
<keyword evidence="7" id="KW-1185">Reference proteome</keyword>
<keyword evidence="4" id="KW-0234">DNA repair</keyword>
<evidence type="ECO:0000256" key="3">
    <source>
        <dbReference type="ARBA" id="ARBA00022763"/>
    </source>
</evidence>
<evidence type="ECO:0000313" key="7">
    <source>
        <dbReference type="Proteomes" id="UP000079169"/>
    </source>
</evidence>
<evidence type="ECO:0000256" key="5">
    <source>
        <dbReference type="ARBA" id="ARBA00025380"/>
    </source>
</evidence>
<dbReference type="Proteomes" id="UP000079169">
    <property type="component" value="Unplaced"/>
</dbReference>
<proteinExistence type="inferred from homology"/>
<dbReference type="GO" id="GO:0032798">
    <property type="term" value="C:Swi5-Sfr1 complex"/>
    <property type="evidence" value="ECO:0007669"/>
    <property type="project" value="TreeGrafter"/>
</dbReference>
<name>A0A3Q0IRB6_DIACI</name>
<dbReference type="Gene3D" id="1.20.5.170">
    <property type="match status" value="1"/>
</dbReference>
<evidence type="ECO:0000256" key="4">
    <source>
        <dbReference type="ARBA" id="ARBA00023204"/>
    </source>
</evidence>
<evidence type="ECO:0000256" key="1">
    <source>
        <dbReference type="ARBA" id="ARBA00008060"/>
    </source>
</evidence>
<evidence type="ECO:0000256" key="2">
    <source>
        <dbReference type="ARBA" id="ARBA00019825"/>
    </source>
</evidence>
<dbReference type="GO" id="GO:0034974">
    <property type="term" value="C:Swi5-Swi2 complex"/>
    <property type="evidence" value="ECO:0007669"/>
    <property type="project" value="TreeGrafter"/>
</dbReference>
<sequence>MSDESKIKDLLEKEKLIDEELAHLEQAVEIRDVVMSKLHEYNDIKDATQIVIGTLANLQQVTVRKLHEDFGLDSSE</sequence>
<dbReference type="KEGG" id="dci:113466176"/>
<comment type="function">
    <text evidence="5">Component of the swi5-sfr1 complex, a complex required for double-strand break repair via homologous recombination.</text>
</comment>
<dbReference type="PaxDb" id="121845-A0A3Q0IRB6"/>
<evidence type="ECO:0000256" key="6">
    <source>
        <dbReference type="ARBA" id="ARBA00030081"/>
    </source>
</evidence>
<dbReference type="InterPro" id="IPR010760">
    <property type="entry name" value="DNA-repair_Swi5"/>
</dbReference>
<protein>
    <recommendedName>
        <fullName evidence="2">DNA repair protein SWI5 homolog</fullName>
    </recommendedName>
    <alternativeName>
        <fullName evidence="6">Protein SAE3 homolog</fullName>
    </alternativeName>
</protein>
<dbReference type="GeneID" id="113466176"/>
<dbReference type="PANTHER" id="PTHR28529">
    <property type="entry name" value="DNA REPAIR PROTEIN SWI5 HOMOLOG"/>
    <property type="match status" value="1"/>
</dbReference>
<comment type="similarity">
    <text evidence="1">Belongs to the SWI5/SAE3 family.</text>
</comment>
<dbReference type="RefSeq" id="XP_026677173.1">
    <property type="nucleotide sequence ID" value="XM_026821372.1"/>
</dbReference>
<keyword evidence="3" id="KW-0227">DNA damage</keyword>
<dbReference type="GO" id="GO:0000724">
    <property type="term" value="P:double-strand break repair via homologous recombination"/>
    <property type="evidence" value="ECO:0007669"/>
    <property type="project" value="TreeGrafter"/>
</dbReference>
<accession>A0A3Q0IRB6</accession>
<dbReference type="PANTHER" id="PTHR28529:SF2">
    <property type="entry name" value="DNA REPAIR PROTEIN SWI5 HOMOLOG"/>
    <property type="match status" value="1"/>
</dbReference>
<dbReference type="Pfam" id="PF07061">
    <property type="entry name" value="Swi5"/>
    <property type="match status" value="1"/>
</dbReference>
<reference evidence="8" key="1">
    <citation type="submission" date="2025-08" db="UniProtKB">
        <authorList>
            <consortium name="RefSeq"/>
        </authorList>
    </citation>
    <scope>IDENTIFICATION</scope>
</reference>
<dbReference type="AlphaFoldDB" id="A0A3Q0IRB6"/>